<dbReference type="Proteomes" id="UP000789707">
    <property type="component" value="Unassembled WGS sequence"/>
</dbReference>
<reference evidence="1 2" key="1">
    <citation type="submission" date="2021-11" db="EMBL/GenBank/DDBJ databases">
        <authorList>
            <person name="Depoorter E."/>
        </authorList>
    </citation>
    <scope>NUCLEOTIDE SEQUENCE [LARGE SCALE GENOMIC DNA]</scope>
    <source>
        <strain evidence="1 2">LMG 24289</strain>
    </source>
</reference>
<protein>
    <submittedName>
        <fullName evidence="1">Uncharacterized protein</fullName>
    </submittedName>
</protein>
<comment type="caution">
    <text evidence="1">The sequence shown here is derived from an EMBL/GenBank/DDBJ whole genome shotgun (WGS) entry which is preliminary data.</text>
</comment>
<gene>
    <name evidence="1" type="ORF">WFA24289_00328</name>
</gene>
<sequence length="261" mass="28729">MANEFIMNAEGLTLTLPNDLGQLIISDTAPTNGGVTLYFTAHQLIAVGSTTLDKQAFDRTITLVPAWDMEPQYLLAAVTNRAHELGWLASDALYEPIKIPQNYHAPLAEYLTVVEPLLNWLGYAFVQATPVAEAVTPSKKGGKPQHRWQKALSTIPFYVDYAGVTATVYWQKRNEMRLVAGATLVPEAPLNQDGSLGFSARFANTLRAEQAAAISDYQTTQDIILKSPNEVGHFLYFAGTNSWLVLQDANGRTLDDWSVVK</sequence>
<keyword evidence="2" id="KW-1185">Reference proteome</keyword>
<evidence type="ECO:0000313" key="2">
    <source>
        <dbReference type="Proteomes" id="UP000789707"/>
    </source>
</evidence>
<evidence type="ECO:0000313" key="1">
    <source>
        <dbReference type="EMBL" id="CAH0416029.1"/>
    </source>
</evidence>
<dbReference type="RefSeq" id="WP_230096094.1">
    <property type="nucleotide sequence ID" value="NZ_CAKKNS010000001.1"/>
</dbReference>
<dbReference type="EMBL" id="CAKKNS010000001">
    <property type="protein sequence ID" value="CAH0416029.1"/>
    <property type="molecule type" value="Genomic_DNA"/>
</dbReference>
<name>A0ABM8Z4E1_9LACO</name>
<accession>A0ABM8Z4E1</accession>
<proteinExistence type="predicted"/>
<organism evidence="1 2">
    <name type="scientific">Periweissella fabaria</name>
    <dbReference type="NCBI Taxonomy" id="546157"/>
    <lineage>
        <taxon>Bacteria</taxon>
        <taxon>Bacillati</taxon>
        <taxon>Bacillota</taxon>
        <taxon>Bacilli</taxon>
        <taxon>Lactobacillales</taxon>
        <taxon>Lactobacillaceae</taxon>
        <taxon>Periweissella</taxon>
    </lineage>
</organism>